<feature type="chain" id="PRO_5045164617" evidence="1">
    <location>
        <begin position="24"/>
        <end position="162"/>
    </location>
</feature>
<evidence type="ECO:0000313" key="2">
    <source>
        <dbReference type="EMBL" id="MBC6492526.1"/>
    </source>
</evidence>
<gene>
    <name evidence="2" type="ORF">BC349_15805</name>
</gene>
<comment type="caution">
    <text evidence="2">The sequence shown here is derived from an EMBL/GenBank/DDBJ whole genome shotgun (WGS) entry which is preliminary data.</text>
</comment>
<name>A0ABR7MBW8_9BACT</name>
<dbReference type="Proteomes" id="UP000765802">
    <property type="component" value="Unassembled WGS sequence"/>
</dbReference>
<dbReference type="RefSeq" id="WP_187257845.1">
    <property type="nucleotide sequence ID" value="NZ_JBHULF010000020.1"/>
</dbReference>
<dbReference type="EMBL" id="MBUA01000028">
    <property type="protein sequence ID" value="MBC6492526.1"/>
    <property type="molecule type" value="Genomic_DNA"/>
</dbReference>
<protein>
    <submittedName>
        <fullName evidence="2">Uncharacterized protein</fullName>
    </submittedName>
</protein>
<evidence type="ECO:0000256" key="1">
    <source>
        <dbReference type="SAM" id="SignalP"/>
    </source>
</evidence>
<keyword evidence="3" id="KW-1185">Reference proteome</keyword>
<organism evidence="2 3">
    <name type="scientific">Flavihumibacter stibioxidans</name>
    <dbReference type="NCBI Taxonomy" id="1834163"/>
    <lineage>
        <taxon>Bacteria</taxon>
        <taxon>Pseudomonadati</taxon>
        <taxon>Bacteroidota</taxon>
        <taxon>Chitinophagia</taxon>
        <taxon>Chitinophagales</taxon>
        <taxon>Chitinophagaceae</taxon>
        <taxon>Flavihumibacter</taxon>
    </lineage>
</organism>
<sequence length="162" mass="18953">MKQKILYALFLTFSAQWPALVLSAQETIGQESCDISGYKKQIDSLSAYYLSNGFKLIRQTSMKMESQYEMSIILPLNKGEWYSVVYIGDPGARLYEVRMYDFTEKMVIYKKNLWGDTDGNIINFTYEPIASEYHHLKLVQVHKKKKTLCGYVMLFKRVRNND</sequence>
<keyword evidence="1" id="KW-0732">Signal</keyword>
<reference evidence="2 3" key="1">
    <citation type="submission" date="2016-07" db="EMBL/GenBank/DDBJ databases">
        <title>Genome analysis of Flavihumibacter stibioxidans YS-17.</title>
        <authorList>
            <person name="Shi K."/>
            <person name="Han Y."/>
            <person name="Wang G."/>
        </authorList>
    </citation>
    <scope>NUCLEOTIDE SEQUENCE [LARGE SCALE GENOMIC DNA]</scope>
    <source>
        <strain evidence="2 3">YS-17</strain>
    </source>
</reference>
<proteinExistence type="predicted"/>
<accession>A0ABR7MBW8</accession>
<evidence type="ECO:0000313" key="3">
    <source>
        <dbReference type="Proteomes" id="UP000765802"/>
    </source>
</evidence>
<feature type="signal peptide" evidence="1">
    <location>
        <begin position="1"/>
        <end position="23"/>
    </location>
</feature>